<accession>A0A2H0W1P6</accession>
<feature type="domain" description="Urease accessory protein UreH-like transmembrane" evidence="2">
    <location>
        <begin position="11"/>
        <end position="218"/>
    </location>
</feature>
<keyword evidence="1" id="KW-0472">Membrane</keyword>
<reference evidence="4" key="1">
    <citation type="submission" date="2017-09" db="EMBL/GenBank/DDBJ databases">
        <title>Depth-based differentiation of microbial function through sediment-hosted aquifers and enrichment of novel symbionts in the deep terrestrial subsurface.</title>
        <authorList>
            <person name="Probst A.J."/>
            <person name="Ladd B."/>
            <person name="Jarett J.K."/>
            <person name="Geller-Mcgrath D.E."/>
            <person name="Sieber C.M.K."/>
            <person name="Emerson J.B."/>
            <person name="Anantharaman K."/>
            <person name="Thomas B.C."/>
            <person name="Malmstrom R."/>
            <person name="Stieglmeier M."/>
            <person name="Klingl A."/>
            <person name="Woyke T."/>
            <person name="Ryan C.M."/>
            <person name="Banfield J.F."/>
        </authorList>
    </citation>
    <scope>NUCLEOTIDE SEQUENCE [LARGE SCALE GENOMIC DNA]</scope>
</reference>
<name>A0A2H0W1P6_9BACT</name>
<evidence type="ECO:0000259" key="2">
    <source>
        <dbReference type="Pfam" id="PF13386"/>
    </source>
</evidence>
<evidence type="ECO:0000313" key="3">
    <source>
        <dbReference type="EMBL" id="PIS05264.1"/>
    </source>
</evidence>
<proteinExistence type="predicted"/>
<comment type="caution">
    <text evidence="3">The sequence shown here is derived from an EMBL/GenBank/DDBJ whole genome shotgun (WGS) entry which is preliminary data.</text>
</comment>
<dbReference type="InterPro" id="IPR051790">
    <property type="entry name" value="Cytochrome_c-biogenesis_DsbD"/>
</dbReference>
<feature type="transmembrane region" description="Helical" evidence="1">
    <location>
        <begin position="6"/>
        <end position="31"/>
    </location>
</feature>
<protein>
    <recommendedName>
        <fullName evidence="2">Urease accessory protein UreH-like transmembrane domain-containing protein</fullName>
    </recommendedName>
</protein>
<dbReference type="Pfam" id="PF13386">
    <property type="entry name" value="DsbD_2"/>
    <property type="match status" value="1"/>
</dbReference>
<feature type="transmembrane region" description="Helical" evidence="1">
    <location>
        <begin position="43"/>
        <end position="67"/>
    </location>
</feature>
<dbReference type="InterPro" id="IPR039447">
    <property type="entry name" value="UreH-like_TM_dom"/>
</dbReference>
<dbReference type="PANTHER" id="PTHR31272:SF9">
    <property type="entry name" value="BLL1027 PROTEIN"/>
    <property type="match status" value="1"/>
</dbReference>
<dbReference type="EMBL" id="PEZZ01000014">
    <property type="protein sequence ID" value="PIS05264.1"/>
    <property type="molecule type" value="Genomic_DNA"/>
</dbReference>
<organism evidence="3 4">
    <name type="scientific">Candidatus Buchananbacteria bacterium CG10_big_fil_rev_8_21_14_0_10_42_9</name>
    <dbReference type="NCBI Taxonomy" id="1974526"/>
    <lineage>
        <taxon>Bacteria</taxon>
        <taxon>Candidatus Buchananiibacteriota</taxon>
    </lineage>
</organism>
<evidence type="ECO:0000313" key="4">
    <source>
        <dbReference type="Proteomes" id="UP000230935"/>
    </source>
</evidence>
<sequence>MVTLNLILLSILAGFLTIIAPCILSLLPIMLGSSLNQNRWRPLFIVLGLITTFSIFGIIFIASTSFLGLSREGLRSIAIGLIFVFGLALVFDKTYTKIYSWFKAKFTTLKMKVMPSSNTPKPVIQRKGLWGGFTLGASMALVWVPCAGPVLGIILTVASVQQELTIGLILLAAYAVGAAVPLLIIGYGGQWIANKVRWFATKAELVRQFAGALLIITAFLMFFGLDRKLETKLFDILPDTTAIESQIIDSISMDEEGMMMPEVFDNAPLDFNEGSLKK</sequence>
<feature type="transmembrane region" description="Helical" evidence="1">
    <location>
        <begin position="164"/>
        <end position="185"/>
    </location>
</feature>
<feature type="transmembrane region" description="Helical" evidence="1">
    <location>
        <begin position="73"/>
        <end position="91"/>
    </location>
</feature>
<dbReference type="Proteomes" id="UP000230935">
    <property type="component" value="Unassembled WGS sequence"/>
</dbReference>
<feature type="transmembrane region" description="Helical" evidence="1">
    <location>
        <begin position="129"/>
        <end position="158"/>
    </location>
</feature>
<keyword evidence="1" id="KW-1133">Transmembrane helix</keyword>
<feature type="transmembrane region" description="Helical" evidence="1">
    <location>
        <begin position="205"/>
        <end position="225"/>
    </location>
</feature>
<dbReference type="AlphaFoldDB" id="A0A2H0W1P6"/>
<keyword evidence="1" id="KW-0812">Transmembrane</keyword>
<dbReference type="PANTHER" id="PTHR31272">
    <property type="entry name" value="CYTOCHROME C-TYPE BIOGENESIS PROTEIN HI_1454-RELATED"/>
    <property type="match status" value="1"/>
</dbReference>
<evidence type="ECO:0000256" key="1">
    <source>
        <dbReference type="SAM" id="Phobius"/>
    </source>
</evidence>
<gene>
    <name evidence="3" type="ORF">COT81_02070</name>
</gene>